<keyword evidence="1" id="KW-0863">Zinc-finger</keyword>
<name>A0A922D4K8_CARIL</name>
<proteinExistence type="predicted"/>
<feature type="region of interest" description="Disordered" evidence="2">
    <location>
        <begin position="141"/>
        <end position="162"/>
    </location>
</feature>
<feature type="domain" description="RING-type" evidence="3">
    <location>
        <begin position="183"/>
        <end position="227"/>
    </location>
</feature>
<dbReference type="CDD" id="cd16454">
    <property type="entry name" value="RING-H2_PA-TM-RING"/>
    <property type="match status" value="1"/>
</dbReference>
<dbReference type="PROSITE" id="PS50089">
    <property type="entry name" value="ZF_RING_2"/>
    <property type="match status" value="1"/>
</dbReference>
<dbReference type="InterPro" id="IPR001841">
    <property type="entry name" value="Znf_RING"/>
</dbReference>
<dbReference type="Proteomes" id="UP000811246">
    <property type="component" value="Chromosome 16"/>
</dbReference>
<dbReference type="EMBL" id="CM031840">
    <property type="protein sequence ID" value="KAG6671473.1"/>
    <property type="molecule type" value="Genomic_DNA"/>
</dbReference>
<dbReference type="GO" id="GO:0006511">
    <property type="term" value="P:ubiquitin-dependent protein catabolic process"/>
    <property type="evidence" value="ECO:0007669"/>
    <property type="project" value="TreeGrafter"/>
</dbReference>
<evidence type="ECO:0000313" key="4">
    <source>
        <dbReference type="EMBL" id="KAG6671473.1"/>
    </source>
</evidence>
<evidence type="ECO:0000259" key="3">
    <source>
        <dbReference type="PROSITE" id="PS50089"/>
    </source>
</evidence>
<dbReference type="GO" id="GO:0061630">
    <property type="term" value="F:ubiquitin protein ligase activity"/>
    <property type="evidence" value="ECO:0007669"/>
    <property type="project" value="TreeGrafter"/>
</dbReference>
<evidence type="ECO:0000256" key="1">
    <source>
        <dbReference type="PROSITE-ProRule" id="PRU00175"/>
    </source>
</evidence>
<gene>
    <name evidence="4" type="ORF">I3842_16G005100</name>
</gene>
<evidence type="ECO:0000256" key="2">
    <source>
        <dbReference type="SAM" id="MobiDB-lite"/>
    </source>
</evidence>
<keyword evidence="1" id="KW-0862">Zinc</keyword>
<dbReference type="PANTHER" id="PTHR22765">
    <property type="entry name" value="RING FINGER AND PROTEASE ASSOCIATED DOMAIN-CONTAINING"/>
    <property type="match status" value="1"/>
</dbReference>
<keyword evidence="1" id="KW-0479">Metal-binding</keyword>
<dbReference type="InterPro" id="IPR051826">
    <property type="entry name" value="E3_ubiquitin-ligase_domain"/>
</dbReference>
<dbReference type="SMART" id="SM00184">
    <property type="entry name" value="RING"/>
    <property type="match status" value="1"/>
</dbReference>
<reference evidence="4" key="1">
    <citation type="submission" date="2021-01" db="EMBL/GenBank/DDBJ databases">
        <authorList>
            <person name="Lovell J.T."/>
            <person name="Bentley N."/>
            <person name="Bhattarai G."/>
            <person name="Jenkins J.W."/>
            <person name="Sreedasyam A."/>
            <person name="Alarcon Y."/>
            <person name="Bock C."/>
            <person name="Boston L."/>
            <person name="Carlson J."/>
            <person name="Cervantes K."/>
            <person name="Clermont K."/>
            <person name="Krom N."/>
            <person name="Kubenka K."/>
            <person name="Mamidi S."/>
            <person name="Mattison C."/>
            <person name="Monteros M."/>
            <person name="Pisani C."/>
            <person name="Plott C."/>
            <person name="Rajasekar S."/>
            <person name="Rhein H.S."/>
            <person name="Rohla C."/>
            <person name="Song M."/>
            <person name="Hilaire R.S."/>
            <person name="Shu S."/>
            <person name="Wells L."/>
            <person name="Wang X."/>
            <person name="Webber J."/>
            <person name="Heerema R.J."/>
            <person name="Klein P."/>
            <person name="Conner P."/>
            <person name="Grauke L."/>
            <person name="Grimwood J."/>
            <person name="Schmutz J."/>
            <person name="Randall J.J."/>
        </authorList>
    </citation>
    <scope>NUCLEOTIDE SEQUENCE</scope>
    <source>
        <tissue evidence="4">Leaf</tissue>
    </source>
</reference>
<organism evidence="4 5">
    <name type="scientific">Carya illinoinensis</name>
    <name type="common">Pecan</name>
    <dbReference type="NCBI Taxonomy" id="32201"/>
    <lineage>
        <taxon>Eukaryota</taxon>
        <taxon>Viridiplantae</taxon>
        <taxon>Streptophyta</taxon>
        <taxon>Embryophyta</taxon>
        <taxon>Tracheophyta</taxon>
        <taxon>Spermatophyta</taxon>
        <taxon>Magnoliopsida</taxon>
        <taxon>eudicotyledons</taxon>
        <taxon>Gunneridae</taxon>
        <taxon>Pentapetalae</taxon>
        <taxon>rosids</taxon>
        <taxon>fabids</taxon>
        <taxon>Fagales</taxon>
        <taxon>Juglandaceae</taxon>
        <taxon>Carya</taxon>
    </lineage>
</organism>
<dbReference type="Pfam" id="PF13639">
    <property type="entry name" value="zf-RING_2"/>
    <property type="match status" value="1"/>
</dbReference>
<sequence length="232" mass="25436">MASVINPLFMELSDQANLQAGEVPTAGRVEVRLSRVSLELDGRLILDDNLIYPTRTLFVVEVPSSMFPAPEQQSHYLYTQISSNLINLNIGRDDGRRHVIASKITSFAAQRPQGYSIVAVLGTLVWVQSINQGIDYEVGDDGHEDSAVADGGEPTSNTTPIDQLMEKGGFVASKEEADELGTCSICLEDFSSSVGAELLRTYCSHIYHRDCIMPWLAKSKNACPSCRAKLMH</sequence>
<protein>
    <recommendedName>
        <fullName evidence="3">RING-type domain-containing protein</fullName>
    </recommendedName>
</protein>
<dbReference type="GO" id="GO:0008270">
    <property type="term" value="F:zinc ion binding"/>
    <property type="evidence" value="ECO:0007669"/>
    <property type="project" value="UniProtKB-KW"/>
</dbReference>
<dbReference type="PANTHER" id="PTHR22765:SF434">
    <property type="entry name" value="GB|AAD18119.1-RELATED"/>
    <property type="match status" value="1"/>
</dbReference>
<evidence type="ECO:0000313" key="5">
    <source>
        <dbReference type="Proteomes" id="UP000811246"/>
    </source>
</evidence>
<comment type="caution">
    <text evidence="4">The sequence shown here is derived from an EMBL/GenBank/DDBJ whole genome shotgun (WGS) entry which is preliminary data.</text>
</comment>
<accession>A0A922D4K8</accession>
<dbReference type="AlphaFoldDB" id="A0A922D4K8"/>